<comment type="caution">
    <text evidence="4">The sequence shown here is derived from an EMBL/GenBank/DDBJ whole genome shotgun (WGS) entry which is preliminary data.</text>
</comment>
<dbReference type="InterPro" id="IPR003488">
    <property type="entry name" value="DprA"/>
</dbReference>
<feature type="domain" description="Smf/DprA SLOG" evidence="2">
    <location>
        <begin position="14"/>
        <end position="223"/>
    </location>
</feature>
<keyword evidence="5" id="KW-1185">Reference proteome</keyword>
<accession>A0ABV1HXQ3</accession>
<dbReference type="RefSeq" id="WP_349143703.1">
    <property type="nucleotide sequence ID" value="NZ_JBBMFC010000003.1"/>
</dbReference>
<protein>
    <submittedName>
        <fullName evidence="4">DNA-processing protein DprA</fullName>
    </submittedName>
</protein>
<dbReference type="EMBL" id="JBBMFC010000003">
    <property type="protein sequence ID" value="MEQ2577712.1"/>
    <property type="molecule type" value="Genomic_DNA"/>
</dbReference>
<evidence type="ECO:0000313" key="5">
    <source>
        <dbReference type="Proteomes" id="UP001470288"/>
    </source>
</evidence>
<dbReference type="InterPro" id="IPR041614">
    <property type="entry name" value="DprA_WH"/>
</dbReference>
<dbReference type="Proteomes" id="UP001470288">
    <property type="component" value="Unassembled WGS sequence"/>
</dbReference>
<dbReference type="InterPro" id="IPR057666">
    <property type="entry name" value="DrpA_SLOG"/>
</dbReference>
<comment type="similarity">
    <text evidence="1">Belongs to the DprA/Smf family.</text>
</comment>
<proteinExistence type="inferred from homology"/>
<evidence type="ECO:0000259" key="2">
    <source>
        <dbReference type="Pfam" id="PF02481"/>
    </source>
</evidence>
<reference evidence="4 5" key="1">
    <citation type="submission" date="2024-03" db="EMBL/GenBank/DDBJ databases">
        <title>Human intestinal bacterial collection.</title>
        <authorList>
            <person name="Pauvert C."/>
            <person name="Hitch T.C.A."/>
            <person name="Clavel T."/>
        </authorList>
    </citation>
    <scope>NUCLEOTIDE SEQUENCE [LARGE SCALE GENOMIC DNA]</scope>
    <source>
        <strain evidence="4 5">CLA-AA-H78B</strain>
    </source>
</reference>
<dbReference type="SUPFAM" id="SSF102405">
    <property type="entry name" value="MCP/YpsA-like"/>
    <property type="match status" value="1"/>
</dbReference>
<feature type="domain" description="DprA winged helix" evidence="3">
    <location>
        <begin position="242"/>
        <end position="287"/>
    </location>
</feature>
<dbReference type="NCBIfam" id="TIGR00732">
    <property type="entry name" value="dprA"/>
    <property type="match status" value="1"/>
</dbReference>
<name>A0ABV1HXQ3_9FIRM</name>
<dbReference type="InterPro" id="IPR036388">
    <property type="entry name" value="WH-like_DNA-bd_sf"/>
</dbReference>
<dbReference type="PANTHER" id="PTHR43022:SF1">
    <property type="entry name" value="PROTEIN SMF"/>
    <property type="match status" value="1"/>
</dbReference>
<dbReference type="Gene3D" id="1.10.10.10">
    <property type="entry name" value="Winged helix-like DNA-binding domain superfamily/Winged helix DNA-binding domain"/>
    <property type="match status" value="1"/>
</dbReference>
<dbReference type="Gene3D" id="3.40.50.450">
    <property type="match status" value="1"/>
</dbReference>
<evidence type="ECO:0000259" key="3">
    <source>
        <dbReference type="Pfam" id="PF17782"/>
    </source>
</evidence>
<sequence>MRDIYNRRNSIQWIQQEDIEYPEKLRPYKGMPKTLYVLGGLPDPSRPSVAVVGARRSTSYGDNIARQFSAELAANGIQIISGLAWGIDTAAHTGALEGGGETYAVMGCGVDVCYPAGNRKLYDWILQEKRGGIISEQEPGRPPLAGFFPARNRIISGLADLVLVVEAREKSGSLITADQALEQGKDVYVVPGRITDELSRGCLNLLKQGAGLADSPETLLEALHMTKNGRCKNRKNGKVLLAKDENIVYSWIRLQPVSLDELVKKTGFPTTKVLQTLVLLQLGGHIREIRKNEYVRTDSRIIDGEVFSNRGVTGKGEDN</sequence>
<organism evidence="4 5">
    <name type="scientific">Hominiventricola aquisgranensis</name>
    <dbReference type="NCBI Taxonomy" id="3133164"/>
    <lineage>
        <taxon>Bacteria</taxon>
        <taxon>Bacillati</taxon>
        <taxon>Bacillota</taxon>
        <taxon>Clostridia</taxon>
        <taxon>Lachnospirales</taxon>
        <taxon>Lachnospiraceae</taxon>
        <taxon>Hominiventricola</taxon>
    </lineage>
</organism>
<gene>
    <name evidence="4" type="primary">dprA</name>
    <name evidence="4" type="ORF">WMO62_02495</name>
</gene>
<evidence type="ECO:0000256" key="1">
    <source>
        <dbReference type="ARBA" id="ARBA00006525"/>
    </source>
</evidence>
<dbReference type="Pfam" id="PF17782">
    <property type="entry name" value="WHD_DprA"/>
    <property type="match status" value="1"/>
</dbReference>
<dbReference type="PANTHER" id="PTHR43022">
    <property type="entry name" value="PROTEIN SMF"/>
    <property type="match status" value="1"/>
</dbReference>
<dbReference type="Pfam" id="PF02481">
    <property type="entry name" value="DNA_processg_A"/>
    <property type="match status" value="1"/>
</dbReference>
<evidence type="ECO:0000313" key="4">
    <source>
        <dbReference type="EMBL" id="MEQ2577712.1"/>
    </source>
</evidence>